<gene>
    <name evidence="3" type="ORF">S12H4_15254</name>
</gene>
<dbReference type="Pfam" id="PF02754">
    <property type="entry name" value="CCG"/>
    <property type="match status" value="2"/>
</dbReference>
<protein>
    <recommendedName>
        <fullName evidence="2">Cysteine-rich domain-containing protein</fullName>
    </recommendedName>
</protein>
<dbReference type="AlphaFoldDB" id="X1S156"/>
<organism evidence="3">
    <name type="scientific">marine sediment metagenome</name>
    <dbReference type="NCBI Taxonomy" id="412755"/>
    <lineage>
        <taxon>unclassified sequences</taxon>
        <taxon>metagenomes</taxon>
        <taxon>ecological metagenomes</taxon>
    </lineage>
</organism>
<feature type="domain" description="Cysteine-rich" evidence="2">
    <location>
        <begin position="1"/>
        <end position="84"/>
    </location>
</feature>
<dbReference type="PANTHER" id="PTHR42947:SF1">
    <property type="entry name" value="COB--COM HETERODISULFIDE REDUCTASE SUBUNIT B 1"/>
    <property type="match status" value="1"/>
</dbReference>
<accession>X1S156</accession>
<sequence length="297" mass="33059">AYYPGCSLHSTGIEYDISTRKVCGAMGIELAEVKDWICCGATPAHQCDELMSVALPAKNLVLAQNTDNLKELCVPCASCYSRLKSAQERLKDEGLRRDVEEIIDSEYPEDVRVLHMLDMIVEKVGTDTIKEKVVRRLDGFKVACYYGCLMTRPPKVTGKQQFENPTDMESVMEVLGAEPIDWNMKTFCCGASFALTQTDVVLELTRKILADADLAGAQAISVGCPLCHANLDGRQQQINEKFNTNFNIPIFYFTELMGLALGIEAQDLGIFKHLNCGKRLTYGGQQFQLTFSYHLDA</sequence>
<reference evidence="3" key="1">
    <citation type="journal article" date="2014" name="Front. Microbiol.">
        <title>High frequency of phylogenetically diverse reductive dehalogenase-homologous genes in deep subseafloor sedimentary metagenomes.</title>
        <authorList>
            <person name="Kawai M."/>
            <person name="Futagami T."/>
            <person name="Toyoda A."/>
            <person name="Takaki Y."/>
            <person name="Nishi S."/>
            <person name="Hori S."/>
            <person name="Arai W."/>
            <person name="Tsubouchi T."/>
            <person name="Morono Y."/>
            <person name="Uchiyama I."/>
            <person name="Ito T."/>
            <person name="Fujiyama A."/>
            <person name="Inagaki F."/>
            <person name="Takami H."/>
        </authorList>
    </citation>
    <scope>NUCLEOTIDE SEQUENCE</scope>
    <source>
        <strain evidence="3">Expedition CK06-06</strain>
    </source>
</reference>
<dbReference type="PANTHER" id="PTHR42947">
    <property type="entry name" value="COB--COM HETERODISULFIDE REDUCTASE SUBUNIT B 1"/>
    <property type="match status" value="1"/>
</dbReference>
<proteinExistence type="predicted"/>
<feature type="domain" description="Cysteine-rich" evidence="2">
    <location>
        <begin position="142"/>
        <end position="232"/>
    </location>
</feature>
<dbReference type="EMBL" id="BARW01007314">
    <property type="protein sequence ID" value="GAI86613.1"/>
    <property type="molecule type" value="Genomic_DNA"/>
</dbReference>
<dbReference type="InterPro" id="IPR051278">
    <property type="entry name" value="HdrB/HdrD_reductase"/>
</dbReference>
<dbReference type="InterPro" id="IPR004017">
    <property type="entry name" value="Cys_rich_dom"/>
</dbReference>
<dbReference type="Gene3D" id="1.20.1050.140">
    <property type="match status" value="1"/>
</dbReference>
<evidence type="ECO:0000256" key="1">
    <source>
        <dbReference type="ARBA" id="ARBA00023002"/>
    </source>
</evidence>
<name>X1S156_9ZZZZ</name>
<keyword evidence="1" id="KW-0560">Oxidoreductase</keyword>
<evidence type="ECO:0000313" key="3">
    <source>
        <dbReference type="EMBL" id="GAI86613.1"/>
    </source>
</evidence>
<feature type="non-terminal residue" evidence="3">
    <location>
        <position position="1"/>
    </location>
</feature>
<evidence type="ECO:0000259" key="2">
    <source>
        <dbReference type="Pfam" id="PF02754"/>
    </source>
</evidence>
<comment type="caution">
    <text evidence="3">The sequence shown here is derived from an EMBL/GenBank/DDBJ whole genome shotgun (WGS) entry which is preliminary data.</text>
</comment>
<dbReference type="GO" id="GO:0016491">
    <property type="term" value="F:oxidoreductase activity"/>
    <property type="evidence" value="ECO:0007669"/>
    <property type="project" value="UniProtKB-KW"/>
</dbReference>